<name>A0AAU6W1J6_9VIRU</name>
<reference evidence="2" key="1">
    <citation type="journal article" date="2024" name="J. Gen. Virol.">
        <title>Novel phages of Pseudomonas syringae unveil numerous potential auxiliary metabolic genes.</title>
        <authorList>
            <person name="Feltin C."/>
            <person name="Garneau J.R."/>
            <person name="Morris C.E."/>
            <person name="Berard A."/>
            <person name="Torres-Barcelo C."/>
        </authorList>
    </citation>
    <scope>NUCLEOTIDE SEQUENCE</scope>
</reference>
<feature type="region of interest" description="Disordered" evidence="1">
    <location>
        <begin position="51"/>
        <end position="89"/>
    </location>
</feature>
<proteinExistence type="predicted"/>
<sequence length="89" mass="9774">MSRVAKKATKHFNLVAQLQAVKGPAAVTARRKLREMRDVYYTTDEYLPSAGAAWQPEGGNKARGSTGRAKKLQSGYDAKQRQGLNIGRP</sequence>
<dbReference type="EMBL" id="PP179321">
    <property type="protein sequence ID" value="XAI70321.1"/>
    <property type="molecule type" value="Genomic_DNA"/>
</dbReference>
<gene>
    <name evidence="2" type="ORF">Draal02_00037</name>
</gene>
<evidence type="ECO:0008006" key="3">
    <source>
        <dbReference type="Google" id="ProtNLM"/>
    </source>
</evidence>
<accession>A0AAU6W1J6</accession>
<evidence type="ECO:0000313" key="2">
    <source>
        <dbReference type="EMBL" id="XAI70321.1"/>
    </source>
</evidence>
<protein>
    <recommendedName>
        <fullName evidence="3">Virion structural protein</fullName>
    </recommendedName>
</protein>
<organism evidence="2">
    <name type="scientific">Pseudomonas phage Draal02</name>
    <dbReference type="NCBI Taxonomy" id="3138531"/>
    <lineage>
        <taxon>Viruses</taxon>
    </lineage>
</organism>
<evidence type="ECO:0000256" key="1">
    <source>
        <dbReference type="SAM" id="MobiDB-lite"/>
    </source>
</evidence>